<dbReference type="Proteomes" id="UP001497535">
    <property type="component" value="Unassembled WGS sequence"/>
</dbReference>
<organism evidence="1 2">
    <name type="scientific">Meloidogyne enterolobii</name>
    <name type="common">Root-knot nematode worm</name>
    <name type="synonym">Meloidogyne mayaguensis</name>
    <dbReference type="NCBI Taxonomy" id="390850"/>
    <lineage>
        <taxon>Eukaryota</taxon>
        <taxon>Metazoa</taxon>
        <taxon>Ecdysozoa</taxon>
        <taxon>Nematoda</taxon>
        <taxon>Chromadorea</taxon>
        <taxon>Rhabditida</taxon>
        <taxon>Tylenchina</taxon>
        <taxon>Tylenchomorpha</taxon>
        <taxon>Tylenchoidea</taxon>
        <taxon>Meloidogynidae</taxon>
        <taxon>Meloidogyninae</taxon>
        <taxon>Meloidogyne</taxon>
    </lineage>
</organism>
<evidence type="ECO:0000313" key="1">
    <source>
        <dbReference type="EMBL" id="CAK5089408.1"/>
    </source>
</evidence>
<gene>
    <name evidence="1" type="ORF">MENTE1834_LOCUS37120</name>
</gene>
<proteinExistence type="predicted"/>
<sequence length="165" mass="18769">MSTEFPKQSSLESSKISSDGSPPREENFIESLNSQVDKSNIEEIIKTQKRSLERFEKTNEMLGNCCILAEKRLEKAKKEFASNKEQILQAKQDLDFIFRKIFNLKKILAKEYPKEYEEEGIKRVEGGELERAVIPTAEIPKVSSRDRAGLDQGLGFSCTQSSAIF</sequence>
<protein>
    <submittedName>
        <fullName evidence="1">Uncharacterized protein</fullName>
    </submittedName>
</protein>
<comment type="caution">
    <text evidence="1">The sequence shown here is derived from an EMBL/GenBank/DDBJ whole genome shotgun (WGS) entry which is preliminary data.</text>
</comment>
<name>A0ACB1AHA3_MELEN</name>
<keyword evidence="2" id="KW-1185">Reference proteome</keyword>
<evidence type="ECO:0000313" key="2">
    <source>
        <dbReference type="Proteomes" id="UP001497535"/>
    </source>
</evidence>
<reference evidence="1" key="1">
    <citation type="submission" date="2023-11" db="EMBL/GenBank/DDBJ databases">
        <authorList>
            <person name="Poullet M."/>
        </authorList>
    </citation>
    <scope>NUCLEOTIDE SEQUENCE</scope>
    <source>
        <strain evidence="1">E1834</strain>
    </source>
</reference>
<accession>A0ACB1AHA3</accession>
<dbReference type="EMBL" id="CAVMJV010000077">
    <property type="protein sequence ID" value="CAK5089408.1"/>
    <property type="molecule type" value="Genomic_DNA"/>
</dbReference>